<dbReference type="Pfam" id="PF03060">
    <property type="entry name" value="NMO"/>
    <property type="match status" value="1"/>
</dbReference>
<dbReference type="OrthoDB" id="9778912at2"/>
<reference evidence="12 13" key="1">
    <citation type="submission" date="2015-09" db="EMBL/GenBank/DDBJ databases">
        <authorList>
            <consortium name="Swine Surveillance"/>
        </authorList>
    </citation>
    <scope>NUCLEOTIDE SEQUENCE [LARGE SCALE GENOMIC DNA]</scope>
    <source>
        <strain evidence="12 13">CECT 8383</strain>
    </source>
</reference>
<evidence type="ECO:0000256" key="11">
    <source>
        <dbReference type="ARBA" id="ARBA00067136"/>
    </source>
</evidence>
<evidence type="ECO:0000256" key="6">
    <source>
        <dbReference type="ARBA" id="ARBA00022741"/>
    </source>
</evidence>
<dbReference type="Proteomes" id="UP000051681">
    <property type="component" value="Unassembled WGS sequence"/>
</dbReference>
<dbReference type="STRING" id="340021.TM5383_02917"/>
<dbReference type="SUPFAM" id="SSF51412">
    <property type="entry name" value="Inosine monophosphate dehydrogenase (IMPDH)"/>
    <property type="match status" value="1"/>
</dbReference>
<keyword evidence="4" id="KW-0285">Flavoprotein</keyword>
<dbReference type="InterPro" id="IPR004136">
    <property type="entry name" value="NMO"/>
</dbReference>
<keyword evidence="6" id="KW-0547">Nucleotide-binding</keyword>
<dbReference type="EMBL" id="CYSF01000017">
    <property type="protein sequence ID" value="CUH85683.1"/>
    <property type="molecule type" value="Genomic_DNA"/>
</dbReference>
<comment type="similarity">
    <text evidence="2">Belongs to the nitronate monooxygenase family. NMO class I subfamily.</text>
</comment>
<dbReference type="PANTHER" id="PTHR42747:SF3">
    <property type="entry name" value="NITRONATE MONOOXYGENASE-RELATED"/>
    <property type="match status" value="1"/>
</dbReference>
<proteinExistence type="inferred from homology"/>
<keyword evidence="5" id="KW-0288">FMN</keyword>
<comment type="cofactor">
    <cofactor evidence="1">
        <name>FMN</name>
        <dbReference type="ChEBI" id="CHEBI:58210"/>
    </cofactor>
</comment>
<accession>A0A0N7M2C0</accession>
<evidence type="ECO:0000256" key="5">
    <source>
        <dbReference type="ARBA" id="ARBA00022643"/>
    </source>
</evidence>
<keyword evidence="8 12" id="KW-0503">Monooxygenase</keyword>
<dbReference type="GO" id="GO:0009636">
    <property type="term" value="P:response to toxic substance"/>
    <property type="evidence" value="ECO:0007669"/>
    <property type="project" value="UniProtKB-KW"/>
</dbReference>
<protein>
    <recommendedName>
        <fullName evidence="11">Nitronate monooxygenase</fullName>
    </recommendedName>
    <alternativeName>
        <fullName evidence="9">Propionate 3-nitronate monooxygenase</fullName>
    </alternativeName>
</protein>
<evidence type="ECO:0000256" key="1">
    <source>
        <dbReference type="ARBA" id="ARBA00001917"/>
    </source>
</evidence>
<dbReference type="GO" id="GO:0018580">
    <property type="term" value="F:nitronate monooxygenase activity"/>
    <property type="evidence" value="ECO:0007669"/>
    <property type="project" value="InterPro"/>
</dbReference>
<dbReference type="RefSeq" id="WP_058319742.1">
    <property type="nucleotide sequence ID" value="NZ_CYSF01000017.1"/>
</dbReference>
<evidence type="ECO:0000256" key="10">
    <source>
        <dbReference type="ARBA" id="ARBA00049401"/>
    </source>
</evidence>
<evidence type="ECO:0000256" key="2">
    <source>
        <dbReference type="ARBA" id="ARBA00009881"/>
    </source>
</evidence>
<keyword evidence="7 12" id="KW-0560">Oxidoreductase</keyword>
<evidence type="ECO:0000256" key="3">
    <source>
        <dbReference type="ARBA" id="ARBA00022575"/>
    </source>
</evidence>
<evidence type="ECO:0000256" key="4">
    <source>
        <dbReference type="ARBA" id="ARBA00022630"/>
    </source>
</evidence>
<organism evidence="12 13">
    <name type="scientific">Thalassovita mediterranea</name>
    <dbReference type="NCBI Taxonomy" id="340021"/>
    <lineage>
        <taxon>Bacteria</taxon>
        <taxon>Pseudomonadati</taxon>
        <taxon>Pseudomonadota</taxon>
        <taxon>Alphaproteobacteria</taxon>
        <taxon>Rhodobacterales</taxon>
        <taxon>Roseobacteraceae</taxon>
        <taxon>Thalassovita</taxon>
    </lineage>
</organism>
<sequence length="353" mass="36512">MTTTFAQRLGLTCPIIQAPMAGVATPELAAAVCHAGGMGSLGLGSVDAEGARAAIRKARDLGATCLNANFFCHQPEVPDQTVTQAWLAAMAPEFARFDAEPPTELHEIYQSFLTDPARIDMLLRERPDVVSLHFGLPEASVIKALKDADITLFASATNAAEARACEAAGIDAIVLQGTEAGGHRGCFDPEAADDHLSTLDLLAQVRPLTDLPLVAAGGMMDGADCARALNAGADLVQLGTAFILCPETSADAGYRTALTSAAAHNTNFTTALSGRPARALPNAFTAWGADNGLKTPGYPHTYDAGKALMAAAKAKGDHSYSAHWAGQGAARARAMPASELMAALTCEITVAQG</sequence>
<keyword evidence="3" id="KW-0216">Detoxification</keyword>
<dbReference type="CDD" id="cd04730">
    <property type="entry name" value="NPD_like"/>
    <property type="match status" value="1"/>
</dbReference>
<evidence type="ECO:0000313" key="13">
    <source>
        <dbReference type="Proteomes" id="UP000051681"/>
    </source>
</evidence>
<dbReference type="Gene3D" id="3.20.20.70">
    <property type="entry name" value="Aldolase class I"/>
    <property type="match status" value="1"/>
</dbReference>
<evidence type="ECO:0000256" key="9">
    <source>
        <dbReference type="ARBA" id="ARBA00031155"/>
    </source>
</evidence>
<dbReference type="InterPro" id="IPR013785">
    <property type="entry name" value="Aldolase_TIM"/>
</dbReference>
<dbReference type="AlphaFoldDB" id="A0A0N7M2C0"/>
<name>A0A0N7M2C0_9RHOB</name>
<comment type="catalytic activity">
    <reaction evidence="10">
        <text>3 propionate 3-nitronate + 3 O2 + H2O = 3 3-oxopropanoate + 2 nitrate + nitrite + H2O2 + 3 H(+)</text>
        <dbReference type="Rhea" id="RHEA:57332"/>
        <dbReference type="ChEBI" id="CHEBI:15377"/>
        <dbReference type="ChEBI" id="CHEBI:15378"/>
        <dbReference type="ChEBI" id="CHEBI:15379"/>
        <dbReference type="ChEBI" id="CHEBI:16240"/>
        <dbReference type="ChEBI" id="CHEBI:16301"/>
        <dbReference type="ChEBI" id="CHEBI:17632"/>
        <dbReference type="ChEBI" id="CHEBI:33190"/>
        <dbReference type="ChEBI" id="CHEBI:136067"/>
    </reaction>
</comment>
<evidence type="ECO:0000256" key="7">
    <source>
        <dbReference type="ARBA" id="ARBA00023002"/>
    </source>
</evidence>
<dbReference type="PANTHER" id="PTHR42747">
    <property type="entry name" value="NITRONATE MONOOXYGENASE-RELATED"/>
    <property type="match status" value="1"/>
</dbReference>
<gene>
    <name evidence="12" type="ORF">TM5383_02917</name>
</gene>
<evidence type="ECO:0000313" key="12">
    <source>
        <dbReference type="EMBL" id="CUH85683.1"/>
    </source>
</evidence>
<keyword evidence="13" id="KW-1185">Reference proteome</keyword>
<dbReference type="GO" id="GO:0000166">
    <property type="term" value="F:nucleotide binding"/>
    <property type="evidence" value="ECO:0007669"/>
    <property type="project" value="UniProtKB-KW"/>
</dbReference>
<evidence type="ECO:0000256" key="8">
    <source>
        <dbReference type="ARBA" id="ARBA00023033"/>
    </source>
</evidence>
<dbReference type="FunFam" id="3.20.20.70:FF:000154">
    <property type="entry name" value="Probable nitronate monooxygenase"/>
    <property type="match status" value="1"/>
</dbReference>